<protein>
    <submittedName>
        <fullName evidence="2">Uncharacterized protein</fullName>
    </submittedName>
</protein>
<dbReference type="GO" id="GO:0004619">
    <property type="term" value="F:phosphoglycerate mutase activity"/>
    <property type="evidence" value="ECO:0007669"/>
    <property type="project" value="UniProtKB-EC"/>
</dbReference>
<dbReference type="InterPro" id="IPR004456">
    <property type="entry name" value="Pglycerate_mutase_ApgM"/>
</dbReference>
<organism evidence="2">
    <name type="scientific">marine metagenome</name>
    <dbReference type="NCBI Taxonomy" id="408172"/>
    <lineage>
        <taxon>unclassified sequences</taxon>
        <taxon>metagenomes</taxon>
        <taxon>ecological metagenomes</taxon>
    </lineage>
</organism>
<dbReference type="GO" id="GO:0046872">
    <property type="term" value="F:metal ion binding"/>
    <property type="evidence" value="ECO:0007669"/>
    <property type="project" value="InterPro"/>
</dbReference>
<name>A0A382YX32_9ZZZZ</name>
<dbReference type="Gene3D" id="3.40.720.10">
    <property type="entry name" value="Alkaline Phosphatase, subunit A"/>
    <property type="match status" value="1"/>
</dbReference>
<dbReference type="Pfam" id="PF10143">
    <property type="entry name" value="PhosphMutase"/>
    <property type="match status" value="1"/>
</dbReference>
<sequence length="81" mass="8338">VKYVICVPDGCADLPVPELDGRTPLEAANTLNLDALAARATVGQAAVIPEGMPPGSDVGNMSIFGFDPTEHHTGRAPIEVA</sequence>
<evidence type="ECO:0000313" key="2">
    <source>
        <dbReference type="EMBL" id="SVD87489.1"/>
    </source>
</evidence>
<gene>
    <name evidence="2" type="ORF">METZ01_LOCUS440343</name>
</gene>
<proteinExistence type="predicted"/>
<accession>A0A382YX32</accession>
<dbReference type="SUPFAM" id="SSF53649">
    <property type="entry name" value="Alkaline phosphatase-like"/>
    <property type="match status" value="1"/>
</dbReference>
<feature type="non-terminal residue" evidence="2">
    <location>
        <position position="1"/>
    </location>
</feature>
<dbReference type="GO" id="GO:0006096">
    <property type="term" value="P:glycolytic process"/>
    <property type="evidence" value="ECO:0007669"/>
    <property type="project" value="UniProtKB-KW"/>
</dbReference>
<feature type="non-terminal residue" evidence="2">
    <location>
        <position position="81"/>
    </location>
</feature>
<dbReference type="PANTHER" id="PTHR31209">
    <property type="entry name" value="COFACTOR-INDEPENDENT PHOSPHOGLYCERATE MUTASE"/>
    <property type="match status" value="1"/>
</dbReference>
<dbReference type="AlphaFoldDB" id="A0A382YX32"/>
<dbReference type="PANTHER" id="PTHR31209:SF4">
    <property type="entry name" value="2,3-BISPHOSPHOGLYCERATE-INDEPENDENT PHOSPHOGLYCERATE MUTASE"/>
    <property type="match status" value="1"/>
</dbReference>
<evidence type="ECO:0000256" key="1">
    <source>
        <dbReference type="SAM" id="MobiDB-lite"/>
    </source>
</evidence>
<dbReference type="EMBL" id="UINC01179020">
    <property type="protein sequence ID" value="SVD87489.1"/>
    <property type="molecule type" value="Genomic_DNA"/>
</dbReference>
<reference evidence="2" key="1">
    <citation type="submission" date="2018-05" db="EMBL/GenBank/DDBJ databases">
        <authorList>
            <person name="Lanie J.A."/>
            <person name="Ng W.-L."/>
            <person name="Kazmierczak K.M."/>
            <person name="Andrzejewski T.M."/>
            <person name="Davidsen T.M."/>
            <person name="Wayne K.J."/>
            <person name="Tettelin H."/>
            <person name="Glass J.I."/>
            <person name="Rusch D."/>
            <person name="Podicherti R."/>
            <person name="Tsui H.-C.T."/>
            <person name="Winkler M.E."/>
        </authorList>
    </citation>
    <scope>NUCLEOTIDE SEQUENCE</scope>
</reference>
<dbReference type="InterPro" id="IPR017850">
    <property type="entry name" value="Alkaline_phosphatase_core_sf"/>
</dbReference>
<feature type="region of interest" description="Disordered" evidence="1">
    <location>
        <begin position="59"/>
        <end position="81"/>
    </location>
</feature>